<proteinExistence type="predicted"/>
<protein>
    <submittedName>
        <fullName evidence="1">Uncharacterized protein</fullName>
    </submittedName>
</protein>
<dbReference type="AlphaFoldDB" id="A0A4Y2KYT8"/>
<reference evidence="1 2" key="1">
    <citation type="journal article" date="2019" name="Sci. Rep.">
        <title>Orb-weaving spider Araneus ventricosus genome elucidates the spidroin gene catalogue.</title>
        <authorList>
            <person name="Kono N."/>
            <person name="Nakamura H."/>
            <person name="Ohtoshi R."/>
            <person name="Moran D.A.P."/>
            <person name="Shinohara A."/>
            <person name="Yoshida Y."/>
            <person name="Fujiwara M."/>
            <person name="Mori M."/>
            <person name="Tomita M."/>
            <person name="Arakawa K."/>
        </authorList>
    </citation>
    <scope>NUCLEOTIDE SEQUENCE [LARGE SCALE GENOMIC DNA]</scope>
</reference>
<accession>A0A4Y2KYT8</accession>
<sequence length="171" mass="18813">MAFSTPFFNVGTKSIPIKSLSCFASSFHDSKMPSTCAVMSLSQNSGILLFGRISCHLQDLPSSLSHLRYRTPSLRCKESQRAQYRFVAGLSRAISCQDGRSAEFSFFSRIGLIAGSSSCAFWMSHEDQGSTDVVAKAFTEVSVSIPNFFSALEQCLHLSLQRLRDRASAFS</sequence>
<evidence type="ECO:0000313" key="2">
    <source>
        <dbReference type="Proteomes" id="UP000499080"/>
    </source>
</evidence>
<name>A0A4Y2KYT8_ARAVE</name>
<evidence type="ECO:0000313" key="1">
    <source>
        <dbReference type="EMBL" id="GBN07455.1"/>
    </source>
</evidence>
<gene>
    <name evidence="1" type="ORF">AVEN_124025_1</name>
</gene>
<keyword evidence="2" id="KW-1185">Reference proteome</keyword>
<comment type="caution">
    <text evidence="1">The sequence shown here is derived from an EMBL/GenBank/DDBJ whole genome shotgun (WGS) entry which is preliminary data.</text>
</comment>
<organism evidence="1 2">
    <name type="scientific">Araneus ventricosus</name>
    <name type="common">Orbweaver spider</name>
    <name type="synonym">Epeira ventricosa</name>
    <dbReference type="NCBI Taxonomy" id="182803"/>
    <lineage>
        <taxon>Eukaryota</taxon>
        <taxon>Metazoa</taxon>
        <taxon>Ecdysozoa</taxon>
        <taxon>Arthropoda</taxon>
        <taxon>Chelicerata</taxon>
        <taxon>Arachnida</taxon>
        <taxon>Araneae</taxon>
        <taxon>Araneomorphae</taxon>
        <taxon>Entelegynae</taxon>
        <taxon>Araneoidea</taxon>
        <taxon>Araneidae</taxon>
        <taxon>Araneus</taxon>
    </lineage>
</organism>
<dbReference type="Proteomes" id="UP000499080">
    <property type="component" value="Unassembled WGS sequence"/>
</dbReference>
<dbReference type="EMBL" id="BGPR01005160">
    <property type="protein sequence ID" value="GBN07455.1"/>
    <property type="molecule type" value="Genomic_DNA"/>
</dbReference>